<evidence type="ECO:0000256" key="6">
    <source>
        <dbReference type="ARBA" id="ARBA00022670"/>
    </source>
</evidence>
<keyword evidence="11 14" id="KW-0482">Metalloprotease</keyword>
<dbReference type="EC" id="3.4.24.59" evidence="4"/>
<sequence>MKFFGILRIDSLGTRRSLLRQFSTKNVLLNHLKPQATFKPISNSIIGSKEPQISPINYNNELIRKVFDDETFWRKFNNDLNPSLASTFFKSIGKETGLFQNPLLVSPSGLRKFSKESLKRAQSVVHQITTDHSEHGLRNYITNLDRLSDILCRVIDLAEFIRVAHPNSSFLKAAQECHEEMFEFMNILNTNVELYQILRKVLTDPKVLDQLSYEEIKVGKILLADFEKSGINMDDETRSDFITLSQQISVVGQQYQNAVNNPGVNEILLTQSDLEGVDKNLIQSLERTKGYFSVPAYGYIPHALLTSCKKEETRRKLWIMIHSTSSKQVETLDFMLQLRYALANLLGKESFAAYQLDEKMAKTPENVNDFLLKLQNETKPHSIAELRVFADMKQRELGQYKELNDEEVADFLKPWDRDYYSNAYSASRRRQNYEQLSAYFSLGSVMQGLSNLFKEIYGIQLIPEKVLSGETWSADVRRINVVSDTEGVIGVVYCDLFERAGKTPNPAHFTVCCSRKIYADEDVEDLRLIQVGQSKLTNEKFQLPVISLVCNFGKNQNIGKCLLTLNDVETLFHEMGHAMHSMLGRTSLHNISGTRCSTDFVELPSILMEHFANDPRVIQTFARHYLTDEPIPSQLLKAVKAENNYLKHTETYSQIKMALLDQALHSEVASSRAFSSNNVYHNQELKSRIFADLESNWQAKFGHLYGYGASYYSYLFDRAIASKVWKHLFADNPLDRSNGEKFKDSVLKWGGSRDPWLCVCDALEIPELANGDSRAMEIIGDTEI</sequence>
<comment type="subcellular location">
    <subcellularLocation>
        <location evidence="2">Mitochondrion matrix</location>
    </subcellularLocation>
</comment>
<dbReference type="GO" id="GO:0006518">
    <property type="term" value="P:peptide metabolic process"/>
    <property type="evidence" value="ECO:0007669"/>
    <property type="project" value="TreeGrafter"/>
</dbReference>
<reference evidence="16" key="2">
    <citation type="submission" date="2021-01" db="EMBL/GenBank/DDBJ databases">
        <authorList>
            <person name="Schikora-Tamarit M.A."/>
        </authorList>
    </citation>
    <scope>NUCLEOTIDE SEQUENCE</scope>
    <source>
        <strain evidence="16">CBS6341</strain>
    </source>
</reference>
<keyword evidence="17" id="KW-1185">Reference proteome</keyword>
<evidence type="ECO:0000256" key="11">
    <source>
        <dbReference type="ARBA" id="ARBA00023049"/>
    </source>
</evidence>
<organism evidence="16 17">
    <name type="scientific">Wickerhamomyces mucosus</name>
    <dbReference type="NCBI Taxonomy" id="1378264"/>
    <lineage>
        <taxon>Eukaryota</taxon>
        <taxon>Fungi</taxon>
        <taxon>Dikarya</taxon>
        <taxon>Ascomycota</taxon>
        <taxon>Saccharomycotina</taxon>
        <taxon>Saccharomycetes</taxon>
        <taxon>Phaffomycetales</taxon>
        <taxon>Wickerhamomycetaceae</taxon>
        <taxon>Wickerhamomyces</taxon>
    </lineage>
</organism>
<evidence type="ECO:0000313" key="17">
    <source>
        <dbReference type="Proteomes" id="UP000769528"/>
    </source>
</evidence>
<comment type="similarity">
    <text evidence="3 14">Belongs to the peptidase M3 family.</text>
</comment>
<dbReference type="Pfam" id="PF01432">
    <property type="entry name" value="Peptidase_M3"/>
    <property type="match status" value="1"/>
</dbReference>
<proteinExistence type="inferred from homology"/>
<dbReference type="GO" id="GO:0006627">
    <property type="term" value="P:protein processing involved in protein targeting to mitochondrion"/>
    <property type="evidence" value="ECO:0007669"/>
    <property type="project" value="TreeGrafter"/>
</dbReference>
<dbReference type="InterPro" id="IPR024077">
    <property type="entry name" value="Neurolysin/TOP_dom2"/>
</dbReference>
<evidence type="ECO:0000259" key="15">
    <source>
        <dbReference type="Pfam" id="PF01432"/>
    </source>
</evidence>
<dbReference type="GO" id="GO:0005759">
    <property type="term" value="C:mitochondrial matrix"/>
    <property type="evidence" value="ECO:0007669"/>
    <property type="project" value="UniProtKB-SubCell"/>
</dbReference>
<dbReference type="InterPro" id="IPR001567">
    <property type="entry name" value="Pept_M3A_M3B_dom"/>
</dbReference>
<dbReference type="SUPFAM" id="SSF55486">
    <property type="entry name" value="Metalloproteases ('zincins'), catalytic domain"/>
    <property type="match status" value="1"/>
</dbReference>
<reference evidence="16" key="1">
    <citation type="journal article" date="2021" name="Open Biol.">
        <title>Shared evolutionary footprints suggest mitochondrial oxidative damage underlies multiple complex I losses in fungi.</title>
        <authorList>
            <person name="Schikora-Tamarit M.A."/>
            <person name="Marcet-Houben M."/>
            <person name="Nosek J."/>
            <person name="Gabaldon T."/>
        </authorList>
    </citation>
    <scope>NUCLEOTIDE SEQUENCE</scope>
    <source>
        <strain evidence="16">CBS6341</strain>
    </source>
</reference>
<name>A0A9P8PL79_9ASCO</name>
<evidence type="ECO:0000256" key="8">
    <source>
        <dbReference type="ARBA" id="ARBA00022801"/>
    </source>
</evidence>
<dbReference type="GO" id="GO:0004222">
    <property type="term" value="F:metalloendopeptidase activity"/>
    <property type="evidence" value="ECO:0007669"/>
    <property type="project" value="UniProtKB-EC"/>
</dbReference>
<evidence type="ECO:0000256" key="4">
    <source>
        <dbReference type="ARBA" id="ARBA00012441"/>
    </source>
</evidence>
<evidence type="ECO:0000256" key="14">
    <source>
        <dbReference type="RuleBase" id="RU003435"/>
    </source>
</evidence>
<keyword evidence="12" id="KW-0496">Mitochondrion</keyword>
<keyword evidence="6 14" id="KW-0645">Protease</keyword>
<comment type="function">
    <text evidence="13">Cleaves proteins, imported into the mitochondrion, to their mature size. While most mitochondrial precursor proteins are processed to the mature form in one step by mitochondrial processing peptidase (MPP), the sequential cleavage by MIP of an octapeptide after initial processing by MPP is a required step for a subgroup of nuclear-encoded precursor proteins destined for the matrix or the inner membrane.</text>
</comment>
<evidence type="ECO:0000256" key="7">
    <source>
        <dbReference type="ARBA" id="ARBA00022723"/>
    </source>
</evidence>
<evidence type="ECO:0000256" key="3">
    <source>
        <dbReference type="ARBA" id="ARBA00006040"/>
    </source>
</evidence>
<evidence type="ECO:0000256" key="13">
    <source>
        <dbReference type="ARBA" id="ARBA00025208"/>
    </source>
</evidence>
<evidence type="ECO:0000256" key="10">
    <source>
        <dbReference type="ARBA" id="ARBA00022946"/>
    </source>
</evidence>
<dbReference type="InterPro" id="IPR024079">
    <property type="entry name" value="MetalloPept_cat_dom_sf"/>
</dbReference>
<keyword evidence="7 14" id="KW-0479">Metal-binding</keyword>
<dbReference type="CDD" id="cd06457">
    <property type="entry name" value="M3A_MIP"/>
    <property type="match status" value="1"/>
</dbReference>
<evidence type="ECO:0000256" key="1">
    <source>
        <dbReference type="ARBA" id="ARBA00000436"/>
    </source>
</evidence>
<evidence type="ECO:0000256" key="2">
    <source>
        <dbReference type="ARBA" id="ARBA00004305"/>
    </source>
</evidence>
<keyword evidence="8 14" id="KW-0378">Hydrolase</keyword>
<evidence type="ECO:0000256" key="5">
    <source>
        <dbReference type="ARBA" id="ARBA00018046"/>
    </source>
</evidence>
<dbReference type="Gene3D" id="1.10.1370.10">
    <property type="entry name" value="Neurolysin, domain 3"/>
    <property type="match status" value="1"/>
</dbReference>
<comment type="cofactor">
    <cofactor evidence="14">
        <name>Zn(2+)</name>
        <dbReference type="ChEBI" id="CHEBI:29105"/>
    </cofactor>
    <text evidence="14">Binds 1 zinc ion.</text>
</comment>
<evidence type="ECO:0000256" key="12">
    <source>
        <dbReference type="ARBA" id="ARBA00023128"/>
    </source>
</evidence>
<keyword evidence="9 14" id="KW-0862">Zinc</keyword>
<dbReference type="Gene3D" id="3.40.390.10">
    <property type="entry name" value="Collagenase (Catalytic Domain)"/>
    <property type="match status" value="1"/>
</dbReference>
<dbReference type="AlphaFoldDB" id="A0A9P8PL79"/>
<gene>
    <name evidence="16" type="ORF">WICMUC_003779</name>
</gene>
<comment type="catalytic activity">
    <reaction evidence="1">
        <text>Release of an N-terminal octapeptide as second stage of processing of some proteins imported into the mitochondrion.</text>
        <dbReference type="EC" id="3.4.24.59"/>
    </reaction>
</comment>
<evidence type="ECO:0000313" key="16">
    <source>
        <dbReference type="EMBL" id="KAH3673319.1"/>
    </source>
</evidence>
<keyword evidence="10" id="KW-0809">Transit peptide</keyword>
<evidence type="ECO:0000256" key="9">
    <source>
        <dbReference type="ARBA" id="ARBA00022833"/>
    </source>
</evidence>
<dbReference type="PANTHER" id="PTHR11804:SF79">
    <property type="entry name" value="MITOCHONDRIAL INTERMEDIATE PEPTIDASE"/>
    <property type="match status" value="1"/>
</dbReference>
<protein>
    <recommendedName>
        <fullName evidence="5">Mitochondrial intermediate peptidase</fullName>
        <ecNumber evidence="4">3.4.24.59</ecNumber>
    </recommendedName>
</protein>
<dbReference type="GO" id="GO:0046872">
    <property type="term" value="F:metal ion binding"/>
    <property type="evidence" value="ECO:0007669"/>
    <property type="project" value="UniProtKB-UniRule"/>
</dbReference>
<dbReference type="FunFam" id="3.40.390.10:FF:000055">
    <property type="entry name" value="Related to mitochondrial intermediate peptidase"/>
    <property type="match status" value="1"/>
</dbReference>
<accession>A0A9P8PL79</accession>
<dbReference type="InterPro" id="IPR045090">
    <property type="entry name" value="Pept_M3A_M3B"/>
</dbReference>
<comment type="caution">
    <text evidence="16">The sequence shown here is derived from an EMBL/GenBank/DDBJ whole genome shotgun (WGS) entry which is preliminary data.</text>
</comment>
<dbReference type="Proteomes" id="UP000769528">
    <property type="component" value="Unassembled WGS sequence"/>
</dbReference>
<dbReference type="OrthoDB" id="17530at2759"/>
<dbReference type="InterPro" id="IPR033851">
    <property type="entry name" value="M3A_MIP"/>
</dbReference>
<dbReference type="EMBL" id="JAEUBF010001028">
    <property type="protein sequence ID" value="KAH3673319.1"/>
    <property type="molecule type" value="Genomic_DNA"/>
</dbReference>
<feature type="domain" description="Peptidase M3A/M3B catalytic" evidence="15">
    <location>
        <begin position="304"/>
        <end position="777"/>
    </location>
</feature>
<dbReference type="PANTHER" id="PTHR11804">
    <property type="entry name" value="PROTEASE M3 THIMET OLIGOPEPTIDASE-RELATED"/>
    <property type="match status" value="1"/>
</dbReference>